<name>A0ABC8S9Y1_9AQUA</name>
<evidence type="ECO:0000256" key="1">
    <source>
        <dbReference type="SAM" id="SignalP"/>
    </source>
</evidence>
<accession>A0ABC8S9Y1</accession>
<evidence type="ECO:0000313" key="2">
    <source>
        <dbReference type="EMBL" id="CAK9154021.1"/>
    </source>
</evidence>
<organism evidence="2 3">
    <name type="scientific">Ilex paraguariensis</name>
    <name type="common">yerba mate</name>
    <dbReference type="NCBI Taxonomy" id="185542"/>
    <lineage>
        <taxon>Eukaryota</taxon>
        <taxon>Viridiplantae</taxon>
        <taxon>Streptophyta</taxon>
        <taxon>Embryophyta</taxon>
        <taxon>Tracheophyta</taxon>
        <taxon>Spermatophyta</taxon>
        <taxon>Magnoliopsida</taxon>
        <taxon>eudicotyledons</taxon>
        <taxon>Gunneridae</taxon>
        <taxon>Pentapetalae</taxon>
        <taxon>asterids</taxon>
        <taxon>campanulids</taxon>
        <taxon>Aquifoliales</taxon>
        <taxon>Aquifoliaceae</taxon>
        <taxon>Ilex</taxon>
    </lineage>
</organism>
<feature type="signal peptide" evidence="1">
    <location>
        <begin position="1"/>
        <end position="19"/>
    </location>
</feature>
<dbReference type="AlphaFoldDB" id="A0ABC8S9Y1"/>
<keyword evidence="3" id="KW-1185">Reference proteome</keyword>
<comment type="caution">
    <text evidence="2">The sequence shown here is derived from an EMBL/GenBank/DDBJ whole genome shotgun (WGS) entry which is preliminary data.</text>
</comment>
<gene>
    <name evidence="2" type="ORF">ILEXP_LOCUS22324</name>
</gene>
<dbReference type="EMBL" id="CAUOFW020002480">
    <property type="protein sequence ID" value="CAK9154021.1"/>
    <property type="molecule type" value="Genomic_DNA"/>
</dbReference>
<dbReference type="Proteomes" id="UP001642360">
    <property type="component" value="Unassembled WGS sequence"/>
</dbReference>
<protein>
    <recommendedName>
        <fullName evidence="4">Secreted protein</fullName>
    </recommendedName>
</protein>
<feature type="chain" id="PRO_5044790492" description="Secreted protein" evidence="1">
    <location>
        <begin position="20"/>
        <end position="100"/>
    </location>
</feature>
<proteinExistence type="predicted"/>
<reference evidence="2 3" key="1">
    <citation type="submission" date="2024-02" db="EMBL/GenBank/DDBJ databases">
        <authorList>
            <person name="Vignale AGUSTIN F."/>
            <person name="Sosa J E."/>
            <person name="Modenutti C."/>
        </authorList>
    </citation>
    <scope>NUCLEOTIDE SEQUENCE [LARGE SCALE GENOMIC DNA]</scope>
</reference>
<evidence type="ECO:0008006" key="4">
    <source>
        <dbReference type="Google" id="ProtNLM"/>
    </source>
</evidence>
<keyword evidence="1" id="KW-0732">Signal</keyword>
<evidence type="ECO:0000313" key="3">
    <source>
        <dbReference type="Proteomes" id="UP001642360"/>
    </source>
</evidence>
<sequence length="100" mass="11478">MFGTLGLPFEVCLPRFVLACWLPLCFLVPQLASENCASNRSWMPRNTHYICVSNPYSNVKLEFIHHSICIINHPLIPHHKNSNCCQVLLTEPSLKIFQKL</sequence>